<dbReference type="EMBL" id="WNYA01000008">
    <property type="protein sequence ID" value="KAG8559164.1"/>
    <property type="molecule type" value="Genomic_DNA"/>
</dbReference>
<dbReference type="CDD" id="cd02440">
    <property type="entry name" value="AdoMet_MTases"/>
    <property type="match status" value="1"/>
</dbReference>
<dbReference type="EMBL" id="WNYA01000008">
    <property type="protein sequence ID" value="KAG8559163.1"/>
    <property type="molecule type" value="Genomic_DNA"/>
</dbReference>
<gene>
    <name evidence="2" type="ORF">GDO81_017259</name>
</gene>
<evidence type="ECO:0000313" key="2">
    <source>
        <dbReference type="EMBL" id="KAG8559163.1"/>
    </source>
</evidence>
<dbReference type="InterPro" id="IPR029063">
    <property type="entry name" value="SAM-dependent_MTases_sf"/>
</dbReference>
<keyword evidence="3" id="KW-1185">Reference proteome</keyword>
<dbReference type="Proteomes" id="UP000824782">
    <property type="component" value="Unassembled WGS sequence"/>
</dbReference>
<dbReference type="AlphaFoldDB" id="A0AAV7AKD9"/>
<dbReference type="InterPro" id="IPR051052">
    <property type="entry name" value="Diverse_substrate_MTase"/>
</dbReference>
<reference evidence="2" key="1">
    <citation type="thesis" date="2020" institute="ProQuest LLC" country="789 East Eisenhower Parkway, Ann Arbor, MI, USA">
        <title>Comparative Genomics and Chromosome Evolution.</title>
        <authorList>
            <person name="Mudd A.B."/>
        </authorList>
    </citation>
    <scope>NUCLEOTIDE SEQUENCE</scope>
    <source>
        <strain evidence="2">237g6f4</strain>
        <tissue evidence="2">Blood</tissue>
    </source>
</reference>
<dbReference type="Pfam" id="PF08241">
    <property type="entry name" value="Methyltransf_11"/>
    <property type="match status" value="1"/>
</dbReference>
<evidence type="ECO:0000259" key="1">
    <source>
        <dbReference type="Pfam" id="PF08241"/>
    </source>
</evidence>
<comment type="caution">
    <text evidence="2">The sequence shown here is derived from an EMBL/GenBank/DDBJ whole genome shotgun (WGS) entry which is preliminary data.</text>
</comment>
<dbReference type="SUPFAM" id="SSF53335">
    <property type="entry name" value="S-adenosyl-L-methionine-dependent methyltransferases"/>
    <property type="match status" value="1"/>
</dbReference>
<sequence>MAVHLYKKITFSLAYQRYMIPFSNEVMNLIFSYVKEKTKGQSLDMALDVGCGTGRYTLPLAPHFKKVLGIDISESQINVAKQYNTARNVSYMVAPAEKLHMKNDSVDLVNAGLAAHWFAINKFGSEAVRVLKTNGCLALHGFYPATEIKYKDLSHDLNKAMSEMWDTLFQHLYALKLPSASDHMFTQYQNIYEAIPLTDKEWITDIPVKIPMSLPEIIGFIQSFCPFQILLQNDVKKAEQFLIQTEKRFRDILGEEADVAQLNAFIKHYCVLACKH</sequence>
<organism evidence="2 3">
    <name type="scientific">Engystomops pustulosus</name>
    <name type="common">Tungara frog</name>
    <name type="synonym">Physalaemus pustulosus</name>
    <dbReference type="NCBI Taxonomy" id="76066"/>
    <lineage>
        <taxon>Eukaryota</taxon>
        <taxon>Metazoa</taxon>
        <taxon>Chordata</taxon>
        <taxon>Craniata</taxon>
        <taxon>Vertebrata</taxon>
        <taxon>Euteleostomi</taxon>
        <taxon>Amphibia</taxon>
        <taxon>Batrachia</taxon>
        <taxon>Anura</taxon>
        <taxon>Neobatrachia</taxon>
        <taxon>Hyloidea</taxon>
        <taxon>Leptodactylidae</taxon>
        <taxon>Leiuperinae</taxon>
        <taxon>Engystomops</taxon>
    </lineage>
</organism>
<dbReference type="InterPro" id="IPR013216">
    <property type="entry name" value="Methyltransf_11"/>
</dbReference>
<protein>
    <recommendedName>
        <fullName evidence="1">Methyltransferase type 11 domain-containing protein</fullName>
    </recommendedName>
</protein>
<dbReference type="GO" id="GO:0008757">
    <property type="term" value="F:S-adenosylmethionine-dependent methyltransferase activity"/>
    <property type="evidence" value="ECO:0007669"/>
    <property type="project" value="InterPro"/>
</dbReference>
<evidence type="ECO:0000313" key="3">
    <source>
        <dbReference type="Proteomes" id="UP000824782"/>
    </source>
</evidence>
<dbReference type="PANTHER" id="PTHR44942">
    <property type="entry name" value="METHYLTRANSF_11 DOMAIN-CONTAINING PROTEIN"/>
    <property type="match status" value="1"/>
</dbReference>
<dbReference type="Gene3D" id="3.40.50.150">
    <property type="entry name" value="Vaccinia Virus protein VP39"/>
    <property type="match status" value="1"/>
</dbReference>
<accession>A0AAV7AKD9</accession>
<proteinExistence type="predicted"/>
<feature type="domain" description="Methyltransferase type 11" evidence="1">
    <location>
        <begin position="47"/>
        <end position="138"/>
    </location>
</feature>
<name>A0AAV7AKD9_ENGPU</name>
<dbReference type="PANTHER" id="PTHR44942:SF11">
    <property type="entry name" value="METHYLTRANSFERASE DDB_G0268948"/>
    <property type="match status" value="1"/>
</dbReference>